<keyword evidence="6" id="KW-0472">Membrane</keyword>
<dbReference type="EMBL" id="AP021858">
    <property type="protein sequence ID" value="BBO23333.1"/>
    <property type="molecule type" value="Genomic_DNA"/>
</dbReference>
<evidence type="ECO:0000313" key="8">
    <source>
        <dbReference type="EMBL" id="BBO23333.1"/>
    </source>
</evidence>
<evidence type="ECO:0000256" key="5">
    <source>
        <dbReference type="ARBA" id="ARBA00023014"/>
    </source>
</evidence>
<dbReference type="Pfam" id="PF13183">
    <property type="entry name" value="Fer4_8"/>
    <property type="match status" value="1"/>
</dbReference>
<dbReference type="InterPro" id="IPR036197">
    <property type="entry name" value="NarG-like_sf"/>
</dbReference>
<keyword evidence="6" id="KW-1133">Transmembrane helix</keyword>
<dbReference type="InterPro" id="IPR051460">
    <property type="entry name" value="HdrC_iron-sulfur_subunit"/>
</dbReference>
<feature type="transmembrane region" description="Helical" evidence="6">
    <location>
        <begin position="146"/>
        <end position="168"/>
    </location>
</feature>
<dbReference type="Gene3D" id="1.20.950.20">
    <property type="entry name" value="Transmembrane di-heme cytochromes, Chain C"/>
    <property type="match status" value="1"/>
</dbReference>
<keyword evidence="5" id="KW-0411">Iron-sulfur</keyword>
<feature type="transmembrane region" description="Helical" evidence="6">
    <location>
        <begin position="17"/>
        <end position="35"/>
    </location>
</feature>
<dbReference type="GO" id="GO:0005886">
    <property type="term" value="C:plasma membrane"/>
    <property type="evidence" value="ECO:0007669"/>
    <property type="project" value="TreeGrafter"/>
</dbReference>
<dbReference type="GO" id="GO:0051539">
    <property type="term" value="F:4 iron, 4 sulfur cluster binding"/>
    <property type="evidence" value="ECO:0007669"/>
    <property type="project" value="UniProtKB-KW"/>
</dbReference>
<proteinExistence type="predicted"/>
<dbReference type="InterPro" id="IPR017900">
    <property type="entry name" value="4Fe4S_Fe_S_CS"/>
</dbReference>
<dbReference type="PANTHER" id="PTHR43255">
    <property type="entry name" value="IRON-SULFUR-BINDING OXIDOREDUCTASE FADF-RELATED-RELATED"/>
    <property type="match status" value="1"/>
</dbReference>
<reference evidence="8" key="1">
    <citation type="journal article" name="DNA Res.">
        <title>The physiological potential of anammox bacteria as revealed by their core genome structure.</title>
        <authorList>
            <person name="Okubo T."/>
            <person name="Toyoda A."/>
            <person name="Fukuhara K."/>
            <person name="Uchiyama I."/>
            <person name="Harigaya Y."/>
            <person name="Kuroiwa M."/>
            <person name="Suzuki T."/>
            <person name="Murakami Y."/>
            <person name="Suwa Y."/>
            <person name="Takami H."/>
        </authorList>
    </citation>
    <scope>NUCLEOTIDE SEQUENCE</scope>
    <source>
        <strain evidence="8">317325-2</strain>
    </source>
</reference>
<gene>
    <name evidence="8" type="ORF">NPRO_09280</name>
</gene>
<evidence type="ECO:0000256" key="4">
    <source>
        <dbReference type="ARBA" id="ARBA00023004"/>
    </source>
</evidence>
<dbReference type="PANTHER" id="PTHR43255:SF1">
    <property type="entry name" value="IRON-SULFUR-BINDING OXIDOREDUCTASE FADF-RELATED"/>
    <property type="match status" value="1"/>
</dbReference>
<evidence type="ECO:0000256" key="3">
    <source>
        <dbReference type="ARBA" id="ARBA00023002"/>
    </source>
</evidence>
<dbReference type="Proteomes" id="UP000662873">
    <property type="component" value="Chromosome"/>
</dbReference>
<evidence type="ECO:0000313" key="9">
    <source>
        <dbReference type="Proteomes" id="UP000662873"/>
    </source>
</evidence>
<keyword evidence="2" id="KW-0479">Metal-binding</keyword>
<dbReference type="KEGG" id="npy:NPRO_09280"/>
<feature type="transmembrane region" description="Helical" evidence="6">
    <location>
        <begin position="110"/>
        <end position="134"/>
    </location>
</feature>
<dbReference type="AlphaFoldDB" id="A0A809R6Y1"/>
<feature type="transmembrane region" description="Helical" evidence="6">
    <location>
        <begin position="78"/>
        <end position="98"/>
    </location>
</feature>
<dbReference type="SUPFAM" id="SSF46548">
    <property type="entry name" value="alpha-helical ferredoxin"/>
    <property type="match status" value="1"/>
</dbReference>
<dbReference type="InterPro" id="IPR017896">
    <property type="entry name" value="4Fe4S_Fe-S-bd"/>
</dbReference>
<dbReference type="PROSITE" id="PS51379">
    <property type="entry name" value="4FE4S_FER_2"/>
    <property type="match status" value="2"/>
</dbReference>
<dbReference type="GO" id="GO:0046872">
    <property type="term" value="F:metal ion binding"/>
    <property type="evidence" value="ECO:0007669"/>
    <property type="project" value="UniProtKB-KW"/>
</dbReference>
<feature type="domain" description="4Fe-4S ferredoxin-type" evidence="7">
    <location>
        <begin position="324"/>
        <end position="355"/>
    </location>
</feature>
<evidence type="ECO:0000256" key="6">
    <source>
        <dbReference type="SAM" id="Phobius"/>
    </source>
</evidence>
<name>A0A809R6Y1_9BACT</name>
<dbReference type="InterPro" id="IPR009051">
    <property type="entry name" value="Helical_ferredxn"/>
</dbReference>
<feature type="transmembrane region" description="Helical" evidence="6">
    <location>
        <begin position="210"/>
        <end position="229"/>
    </location>
</feature>
<dbReference type="PROSITE" id="PS00198">
    <property type="entry name" value="4FE4S_FER_1"/>
    <property type="match status" value="1"/>
</dbReference>
<evidence type="ECO:0000256" key="2">
    <source>
        <dbReference type="ARBA" id="ARBA00022723"/>
    </source>
</evidence>
<organism evidence="8 9">
    <name type="scientific">Candidatus Nitrosymbiomonas proteolyticus</name>
    <dbReference type="NCBI Taxonomy" id="2608984"/>
    <lineage>
        <taxon>Bacteria</taxon>
        <taxon>Bacillati</taxon>
        <taxon>Armatimonadota</taxon>
        <taxon>Armatimonadota incertae sedis</taxon>
        <taxon>Candidatus Nitrosymbiomonas</taxon>
    </lineage>
</organism>
<keyword evidence="3" id="KW-0560">Oxidoreductase</keyword>
<dbReference type="SUPFAM" id="SSF103501">
    <property type="entry name" value="Respiratory nitrate reductase 1 gamma chain"/>
    <property type="match status" value="1"/>
</dbReference>
<keyword evidence="6" id="KW-0812">Transmembrane</keyword>
<keyword evidence="1" id="KW-0004">4Fe-4S</keyword>
<dbReference type="GO" id="GO:0016491">
    <property type="term" value="F:oxidoreductase activity"/>
    <property type="evidence" value="ECO:0007669"/>
    <property type="project" value="UniProtKB-KW"/>
</dbReference>
<dbReference type="Pfam" id="PF02754">
    <property type="entry name" value="CCG"/>
    <property type="match status" value="2"/>
</dbReference>
<sequence>MEPTRSEFLHLTDFEKTLFYVLVFASLFLMVLPLARRARAWMQGKRDARPRAGLAGWWDLVLMQRKVRSARRRSGAPMHLLLFYGFVSLFVATSLLALNTYSPIKFHRGVYFLVYEFVFDALGLLFVAGVLWALGRRIFAKPSSAAHSWIDLFALLLLLALGLTGYILEAARLSNGLAHLGVYTYFDRFSFVGLGISQLMGPVTDGAYKGIWWFHAGLVFVFLATLPHMRIRHLLLAMAGAWARRESPMGRLEPISLEEVEQTGKIGASSPSDFASWRLLTLDACMECGRCTDVCPAYGVGKSLNPKKVVQDIRACMGTERNVVEAVTEEAIWDCTTCNACVEVCPVGIGHVPPIVDMRRYLAAEGRLSGTGATMLRQLGSAGHAWGQPADSREEWMKGLDIPLVREGAEFDVLLWVGCAGATDPGAIKTTRAVAQLLKKAGVKFACLGNEERCTGDPARRIGDEFLFQEQAAQNSATLERRSIRRIVTPCPHCFNAFKNEYGDFGAKVEVVHHTQLLSELIAQGKLSPASPRSGSVTLHDPCYLGRINNESDAPRALLGESTHLNESLHPTPGPRKSLVEPQNLARRTLCCGAGGGRMWMEDEPGKRPAERRLKELSATGADKIAVACPFCRIMLDASAPQVIERPIEIVDLAELLAQANSSEKAPPLTS</sequence>
<dbReference type="Gene3D" id="1.10.1060.10">
    <property type="entry name" value="Alpha-helical ferredoxin"/>
    <property type="match status" value="1"/>
</dbReference>
<dbReference type="InterPro" id="IPR004017">
    <property type="entry name" value="Cys_rich_dom"/>
</dbReference>
<feature type="domain" description="4Fe-4S ferredoxin-type" evidence="7">
    <location>
        <begin position="275"/>
        <end position="307"/>
    </location>
</feature>
<evidence type="ECO:0000256" key="1">
    <source>
        <dbReference type="ARBA" id="ARBA00022485"/>
    </source>
</evidence>
<protein>
    <submittedName>
        <fullName evidence="8">Succinate dehydrogenase/fumarate reductase iron-sulfur subunit</fullName>
    </submittedName>
</protein>
<keyword evidence="4" id="KW-0408">Iron</keyword>
<evidence type="ECO:0000259" key="7">
    <source>
        <dbReference type="PROSITE" id="PS51379"/>
    </source>
</evidence>
<accession>A0A809R6Y1</accession>